<reference evidence="2 3" key="1">
    <citation type="journal article" date="2016" name="Nat. Commun.">
        <title>Thousands of microbial genomes shed light on interconnected biogeochemical processes in an aquifer system.</title>
        <authorList>
            <person name="Anantharaman K."/>
            <person name="Brown C.T."/>
            <person name="Hug L.A."/>
            <person name="Sharon I."/>
            <person name="Castelle C.J."/>
            <person name="Probst A.J."/>
            <person name="Thomas B.C."/>
            <person name="Singh A."/>
            <person name="Wilkins M.J."/>
            <person name="Karaoz U."/>
            <person name="Brodie E.L."/>
            <person name="Williams K.H."/>
            <person name="Hubbard S.S."/>
            <person name="Banfield J.F."/>
        </authorList>
    </citation>
    <scope>NUCLEOTIDE SEQUENCE [LARGE SCALE GENOMIC DNA]</scope>
</reference>
<name>A0A1F8F766_9BACT</name>
<evidence type="ECO:0000313" key="3">
    <source>
        <dbReference type="Proteomes" id="UP000177167"/>
    </source>
</evidence>
<dbReference type="InterPro" id="IPR058596">
    <property type="entry name" value="TraC-like_dom"/>
</dbReference>
<feature type="domain" description="TraC-like" evidence="1">
    <location>
        <begin position="18"/>
        <end position="128"/>
    </location>
</feature>
<dbReference type="Proteomes" id="UP000177167">
    <property type="component" value="Unassembled WGS sequence"/>
</dbReference>
<evidence type="ECO:0000313" key="2">
    <source>
        <dbReference type="EMBL" id="OGN08992.1"/>
    </source>
</evidence>
<gene>
    <name evidence="2" type="ORF">A3J46_05895</name>
</gene>
<sequence length="219" mass="24623">MPTNQSTEQFVDISDIKDNVVIMKNGSLRAVIEVSAINFELRSEDEQTAILQNFQKFINSMDFPLQIVVVSRNLNINDYLKVISQAIDATNNELIRIQGLEYAKFIKELSELANIMQKKFYVVVPFYITGLESATPASLFGGLKGLVGPAKKEAPKIDEQKFQAAQNQLLQRVELIGDGLIGLGVKTKLLEKPELMTLFYGLYNHDTQTVFQKDNANTF</sequence>
<protein>
    <recommendedName>
        <fullName evidence="1">TraC-like domain-containing protein</fullName>
    </recommendedName>
</protein>
<evidence type="ECO:0000259" key="1">
    <source>
        <dbReference type="Pfam" id="PF26593"/>
    </source>
</evidence>
<dbReference type="Pfam" id="PF26593">
    <property type="entry name" value="TraC-like"/>
    <property type="match status" value="1"/>
</dbReference>
<dbReference type="AlphaFoldDB" id="A0A1F8F766"/>
<comment type="caution">
    <text evidence="2">The sequence shown here is derived from an EMBL/GenBank/DDBJ whole genome shotgun (WGS) entry which is preliminary data.</text>
</comment>
<organism evidence="2 3">
    <name type="scientific">Candidatus Yanofskybacteria bacterium RIFCSPHIGHO2_02_FULL_41_11</name>
    <dbReference type="NCBI Taxonomy" id="1802675"/>
    <lineage>
        <taxon>Bacteria</taxon>
        <taxon>Candidatus Yanofskyibacteriota</taxon>
    </lineage>
</organism>
<accession>A0A1F8F766</accession>
<dbReference type="EMBL" id="MGJP01000047">
    <property type="protein sequence ID" value="OGN08992.1"/>
    <property type="molecule type" value="Genomic_DNA"/>
</dbReference>
<proteinExistence type="predicted"/>